<evidence type="ECO:0000313" key="1">
    <source>
        <dbReference type="EMBL" id="VDO08683.1"/>
    </source>
</evidence>
<dbReference type="Proteomes" id="UP000268014">
    <property type="component" value="Unassembled WGS sequence"/>
</dbReference>
<reference evidence="1 2" key="2">
    <citation type="submission" date="2018-11" db="EMBL/GenBank/DDBJ databases">
        <authorList>
            <consortium name="Pathogen Informatics"/>
        </authorList>
    </citation>
    <scope>NUCLEOTIDE SEQUENCE [LARGE SCALE GENOMIC DNA]</scope>
    <source>
        <strain evidence="1 2">MHpl1</strain>
    </source>
</reference>
<dbReference type="AlphaFoldDB" id="A0A0N4VVE6"/>
<sequence length="157" mass="18250">MNKKKRKQVSASKELSSTLMQMANWLRYKKGWNPDAATRQAWLCQHALEALGEGVVMLQYLKLDGTRRIAHGTLCKGISEAYDRYEYKGKSGVKKTEEGYFTFYYWDLDEEGFRSFNAARLDDYLVTQKEDFNKVTQIATPHFDLQSKKSQKAQKDL</sequence>
<evidence type="ECO:0000313" key="2">
    <source>
        <dbReference type="Proteomes" id="UP000268014"/>
    </source>
</evidence>
<protein>
    <submittedName>
        <fullName evidence="3">PcfK-like protein</fullName>
    </submittedName>
</protein>
<reference evidence="3" key="1">
    <citation type="submission" date="2017-02" db="UniProtKB">
        <authorList>
            <consortium name="WormBaseParasite"/>
        </authorList>
    </citation>
    <scope>IDENTIFICATION</scope>
</reference>
<gene>
    <name evidence="1" type="ORF">HPLM_LOCUS1264</name>
</gene>
<dbReference type="Pfam" id="PF10902">
    <property type="entry name" value="WYL_2"/>
    <property type="match status" value="1"/>
</dbReference>
<accession>A0A0N4VVE6</accession>
<proteinExistence type="predicted"/>
<dbReference type="EMBL" id="UZAF01001570">
    <property type="protein sequence ID" value="VDO08683.1"/>
    <property type="molecule type" value="Genomic_DNA"/>
</dbReference>
<name>A0A0N4VVE6_HAEPC</name>
<organism evidence="3">
    <name type="scientific">Haemonchus placei</name>
    <name type="common">Barber's pole worm</name>
    <dbReference type="NCBI Taxonomy" id="6290"/>
    <lineage>
        <taxon>Eukaryota</taxon>
        <taxon>Metazoa</taxon>
        <taxon>Ecdysozoa</taxon>
        <taxon>Nematoda</taxon>
        <taxon>Chromadorea</taxon>
        <taxon>Rhabditida</taxon>
        <taxon>Rhabditina</taxon>
        <taxon>Rhabditomorpha</taxon>
        <taxon>Strongyloidea</taxon>
        <taxon>Trichostrongylidae</taxon>
        <taxon>Haemonchus</taxon>
    </lineage>
</organism>
<dbReference type="WBParaSite" id="HPLM_0000126601-mRNA-1">
    <property type="protein sequence ID" value="HPLM_0000126601-mRNA-1"/>
    <property type="gene ID" value="HPLM_0000126601"/>
</dbReference>
<keyword evidence="2" id="KW-1185">Reference proteome</keyword>
<evidence type="ECO:0000313" key="3">
    <source>
        <dbReference type="WBParaSite" id="HPLM_0000126601-mRNA-1"/>
    </source>
</evidence>
<dbReference type="InterPro" id="IPR024401">
    <property type="entry name" value="WYL_prot"/>
</dbReference>